<sequence length="170" mass="18603">MPPFLRTKDLPMTSILSIARQIPLILIQLPCKLQTTCKGLFSLTLVPASASCPVFSVHSRSMGGIFRHVLVHRKDEICNAKNSTRLIQTMSFCTRMSEVLSVYLLLLHLILSVACFYSLTPLSSTSGIGLAGLSFARSIFSFLTCNGNAESCNILNESSLISCLVLANFR</sequence>
<evidence type="ECO:0000256" key="1">
    <source>
        <dbReference type="SAM" id="Phobius"/>
    </source>
</evidence>
<evidence type="ECO:0000313" key="2">
    <source>
        <dbReference type="EMBL" id="AKH48275.1"/>
    </source>
</evidence>
<dbReference type="EMBL" id="KR029602">
    <property type="protein sequence ID" value="AKH48275.1"/>
    <property type="molecule type" value="Genomic_DNA"/>
</dbReference>
<reference evidence="2" key="2">
    <citation type="submission" date="2015-03" db="EMBL/GenBank/DDBJ databases">
        <authorList>
            <person name="Chow C.-E.T."/>
            <person name="Winget D.M."/>
            <person name="White R.A.III."/>
            <person name="Hallam S.J."/>
            <person name="Suttle C.A."/>
        </authorList>
    </citation>
    <scope>NUCLEOTIDE SEQUENCE</scope>
    <source>
        <strain evidence="2">Oxic1_7</strain>
    </source>
</reference>
<keyword evidence="1" id="KW-1133">Transmembrane helix</keyword>
<name>A0A0F7L8K9_9VIRU</name>
<organism evidence="2">
    <name type="scientific">uncultured marine virus</name>
    <dbReference type="NCBI Taxonomy" id="186617"/>
    <lineage>
        <taxon>Viruses</taxon>
        <taxon>environmental samples</taxon>
    </lineage>
</organism>
<reference evidence="2" key="1">
    <citation type="journal article" date="2015" name="Front. Microbiol.">
        <title>Combining genomic sequencing methods to explore viral diversity and reveal potential virus-host interactions.</title>
        <authorList>
            <person name="Chow C.E."/>
            <person name="Winget D.M."/>
            <person name="White R.A.III."/>
            <person name="Hallam S.J."/>
            <person name="Suttle C.A."/>
        </authorList>
    </citation>
    <scope>NUCLEOTIDE SEQUENCE</scope>
    <source>
        <strain evidence="2">Oxic1_7</strain>
    </source>
</reference>
<feature type="transmembrane region" description="Helical" evidence="1">
    <location>
        <begin position="100"/>
        <end position="119"/>
    </location>
</feature>
<protein>
    <submittedName>
        <fullName evidence="2">Uncharacterized protein</fullName>
    </submittedName>
</protein>
<keyword evidence="1" id="KW-0812">Transmembrane</keyword>
<proteinExistence type="predicted"/>
<accession>A0A0F7L8K9</accession>
<keyword evidence="1" id="KW-0472">Membrane</keyword>